<proteinExistence type="predicted"/>
<name>A0ABQ9I766_9NEOP</name>
<dbReference type="Proteomes" id="UP001159363">
    <property type="component" value="Chromosome 2"/>
</dbReference>
<dbReference type="EMBL" id="JARBHB010000002">
    <property type="protein sequence ID" value="KAJ8892489.1"/>
    <property type="molecule type" value="Genomic_DNA"/>
</dbReference>
<accession>A0ABQ9I766</accession>
<reference evidence="1 2" key="1">
    <citation type="submission" date="2023-02" db="EMBL/GenBank/DDBJ databases">
        <title>LHISI_Scaffold_Assembly.</title>
        <authorList>
            <person name="Stuart O.P."/>
            <person name="Cleave R."/>
            <person name="Magrath M.J.L."/>
            <person name="Mikheyev A.S."/>
        </authorList>
    </citation>
    <scope>NUCLEOTIDE SEQUENCE [LARGE SCALE GENOMIC DNA]</scope>
    <source>
        <strain evidence="1">Daus_M_001</strain>
        <tissue evidence="1">Leg muscle</tissue>
    </source>
</reference>
<gene>
    <name evidence="1" type="ORF">PR048_005069</name>
</gene>
<protein>
    <submittedName>
        <fullName evidence="1">Uncharacterized protein</fullName>
    </submittedName>
</protein>
<sequence length="346" mass="38924">MCFAILYRDTQVTDVHENGNLRTGQLVHGLVFEYSQPPQRLRIPYSPAGDVAICGIVAVLSEALHLRCSLVGGRADPGERAATSTMFTNERLRLLKVLQKDFVMSKSNPTHVLLCTDMRRVLFCPTLHHSSMFYQRQFSTYNQYVHNMGTEKSFTFVWNESVAKRGSSKVTSCILKYIELHSEPLKVGEISSLIKSSYPIDEKFLVSGHSFLPCDRDLALIERRNLQRIIQSSDLKILLMQVRHLLCNTAITQKKETFMSTPNYTSTLRRNYSYKKKKLSSYVQAPSRSIFLAAVECLKALLRDSAAAILVPLSSCVDDYTTICCWVAEQSSGTACEELLSPAAAE</sequence>
<comment type="caution">
    <text evidence="1">The sequence shown here is derived from an EMBL/GenBank/DDBJ whole genome shotgun (WGS) entry which is preliminary data.</text>
</comment>
<evidence type="ECO:0000313" key="1">
    <source>
        <dbReference type="EMBL" id="KAJ8892489.1"/>
    </source>
</evidence>
<organism evidence="1 2">
    <name type="scientific">Dryococelus australis</name>
    <dbReference type="NCBI Taxonomy" id="614101"/>
    <lineage>
        <taxon>Eukaryota</taxon>
        <taxon>Metazoa</taxon>
        <taxon>Ecdysozoa</taxon>
        <taxon>Arthropoda</taxon>
        <taxon>Hexapoda</taxon>
        <taxon>Insecta</taxon>
        <taxon>Pterygota</taxon>
        <taxon>Neoptera</taxon>
        <taxon>Polyneoptera</taxon>
        <taxon>Phasmatodea</taxon>
        <taxon>Verophasmatodea</taxon>
        <taxon>Anareolatae</taxon>
        <taxon>Phasmatidae</taxon>
        <taxon>Eurycanthinae</taxon>
        <taxon>Dryococelus</taxon>
    </lineage>
</organism>
<keyword evidence="2" id="KW-1185">Reference proteome</keyword>
<evidence type="ECO:0000313" key="2">
    <source>
        <dbReference type="Proteomes" id="UP001159363"/>
    </source>
</evidence>